<comment type="caution">
    <text evidence="7">The sequence shown here is derived from an EMBL/GenBank/DDBJ whole genome shotgun (WGS) entry which is preliminary data.</text>
</comment>
<keyword evidence="3 4" id="KW-0663">Pyridoxal phosphate</keyword>
<evidence type="ECO:0000256" key="6">
    <source>
        <dbReference type="PIRNR" id="PIRNR038800"/>
    </source>
</evidence>
<dbReference type="SUPFAM" id="SSF53383">
    <property type="entry name" value="PLP-dependent transferases"/>
    <property type="match status" value="1"/>
</dbReference>
<keyword evidence="2 4" id="KW-0378">Hydrolase</keyword>
<feature type="binding site" evidence="4">
    <location>
        <position position="115"/>
    </location>
    <ligand>
        <name>pyridoxal 5'-phosphate</name>
        <dbReference type="ChEBI" id="CHEBI:597326"/>
    </ligand>
</feature>
<dbReference type="Gene3D" id="3.40.640.10">
    <property type="entry name" value="Type I PLP-dependent aspartate aminotransferase-like (Major domain)"/>
    <property type="match status" value="1"/>
</dbReference>
<dbReference type="HOGENOM" id="CLU_003433_4_1_5"/>
<evidence type="ECO:0000256" key="1">
    <source>
        <dbReference type="ARBA" id="ARBA00022642"/>
    </source>
</evidence>
<protein>
    <recommendedName>
        <fullName evidence="4 5">Kynureninase</fullName>
        <ecNumber evidence="4 5">3.7.1.3</ecNumber>
    </recommendedName>
    <alternativeName>
        <fullName evidence="4">L-kynurenine hydrolase</fullName>
    </alternativeName>
</protein>
<dbReference type="Pfam" id="PF22580">
    <property type="entry name" value="KYNU_C"/>
    <property type="match status" value="1"/>
</dbReference>
<reference evidence="7 8" key="1">
    <citation type="submission" date="2013-02" db="EMBL/GenBank/DDBJ databases">
        <authorList>
            <person name="Fiebig A."/>
            <person name="Goeker M."/>
            <person name="Klenk H.-P.P."/>
        </authorList>
    </citation>
    <scope>NUCLEOTIDE SEQUENCE [LARGE SCALE GENOMIC DNA]</scope>
    <source>
        <strain evidence="7 8">DSM 19309</strain>
    </source>
</reference>
<keyword evidence="8" id="KW-1185">Reference proteome</keyword>
<name>A0A017HSM2_9RHOB</name>
<comment type="catalytic activity">
    <reaction evidence="4 6">
        <text>L-kynurenine + H2O = anthranilate + L-alanine + H(+)</text>
        <dbReference type="Rhea" id="RHEA:16813"/>
        <dbReference type="ChEBI" id="CHEBI:15377"/>
        <dbReference type="ChEBI" id="CHEBI:15378"/>
        <dbReference type="ChEBI" id="CHEBI:16567"/>
        <dbReference type="ChEBI" id="CHEBI:57959"/>
        <dbReference type="ChEBI" id="CHEBI:57972"/>
        <dbReference type="EC" id="3.7.1.3"/>
    </reaction>
</comment>
<feature type="binding site" evidence="4">
    <location>
        <position position="114"/>
    </location>
    <ligand>
        <name>pyridoxal 5'-phosphate</name>
        <dbReference type="ChEBI" id="CHEBI:597326"/>
    </ligand>
</feature>
<comment type="subunit">
    <text evidence="4 6">Homodimer.</text>
</comment>
<dbReference type="GO" id="GO:0030429">
    <property type="term" value="F:kynureninase activity"/>
    <property type="evidence" value="ECO:0007669"/>
    <property type="project" value="UniProtKB-UniRule"/>
</dbReference>
<dbReference type="PANTHER" id="PTHR14084">
    <property type="entry name" value="KYNURENINASE"/>
    <property type="match status" value="1"/>
</dbReference>
<feature type="binding site" evidence="4">
    <location>
        <position position="268"/>
    </location>
    <ligand>
        <name>pyridoxal 5'-phosphate</name>
        <dbReference type="ChEBI" id="CHEBI:597326"/>
    </ligand>
</feature>
<comment type="pathway">
    <text evidence="4 6">Amino-acid degradation; L-kynurenine degradation; L-alanine and anthranilate from L-kynurenine: step 1/1.</text>
</comment>
<organism evidence="7 8">
    <name type="scientific">Rubellimicrobium mesophilum DSM 19309</name>
    <dbReference type="NCBI Taxonomy" id="442562"/>
    <lineage>
        <taxon>Bacteria</taxon>
        <taxon>Pseudomonadati</taxon>
        <taxon>Pseudomonadota</taxon>
        <taxon>Alphaproteobacteria</taxon>
        <taxon>Rhodobacterales</taxon>
        <taxon>Roseobacteraceae</taxon>
        <taxon>Rubellimicrobium</taxon>
    </lineage>
</organism>
<evidence type="ECO:0000256" key="3">
    <source>
        <dbReference type="ARBA" id="ARBA00022898"/>
    </source>
</evidence>
<keyword evidence="1 4" id="KW-0662">Pyridine nucleotide biosynthesis</keyword>
<dbReference type="GO" id="GO:0043420">
    <property type="term" value="P:anthranilate metabolic process"/>
    <property type="evidence" value="ECO:0007669"/>
    <property type="project" value="TreeGrafter"/>
</dbReference>
<evidence type="ECO:0000256" key="2">
    <source>
        <dbReference type="ARBA" id="ARBA00022801"/>
    </source>
</evidence>
<dbReference type="HAMAP" id="MF_01970">
    <property type="entry name" value="Kynureninase"/>
    <property type="match status" value="1"/>
</dbReference>
<accession>A0A017HSM2</accession>
<feature type="modified residue" description="N6-(pyridoxal phosphate)lysine" evidence="4">
    <location>
        <position position="239"/>
    </location>
</feature>
<feature type="binding site" evidence="4">
    <location>
        <position position="238"/>
    </location>
    <ligand>
        <name>pyridoxal 5'-phosphate</name>
        <dbReference type="ChEBI" id="CHEBI:597326"/>
    </ligand>
</feature>
<dbReference type="Gene3D" id="3.90.1150.10">
    <property type="entry name" value="Aspartate Aminotransferase, domain 1"/>
    <property type="match status" value="1"/>
</dbReference>
<evidence type="ECO:0000313" key="7">
    <source>
        <dbReference type="EMBL" id="EYD77138.1"/>
    </source>
</evidence>
<comment type="function">
    <text evidence="4 6">Catalyzes the cleavage of L-kynurenine (L-Kyn) and L-3-hydroxykynurenine (L-3OHKyn) into anthranilic acid (AA) and 3-hydroxyanthranilic acid (3-OHAA), respectively.</text>
</comment>
<dbReference type="EMBL" id="AOSK01000035">
    <property type="protein sequence ID" value="EYD77138.1"/>
    <property type="molecule type" value="Genomic_DNA"/>
</dbReference>
<dbReference type="PATRIC" id="fig|442562.3.peg.1239"/>
<dbReference type="InterPro" id="IPR010111">
    <property type="entry name" value="Kynureninase"/>
</dbReference>
<dbReference type="FunFam" id="3.40.640.10:FF:000107">
    <property type="entry name" value="Kynureninase"/>
    <property type="match status" value="1"/>
</dbReference>
<dbReference type="UniPathway" id="UPA00253">
    <property type="reaction ID" value="UER00329"/>
</dbReference>
<feature type="binding site" evidence="4">
    <location>
        <position position="294"/>
    </location>
    <ligand>
        <name>pyridoxal 5'-phosphate</name>
        <dbReference type="ChEBI" id="CHEBI:597326"/>
    </ligand>
</feature>
<evidence type="ECO:0000313" key="8">
    <source>
        <dbReference type="Proteomes" id="UP000019666"/>
    </source>
</evidence>
<dbReference type="GO" id="GO:0019805">
    <property type="term" value="P:quinolinate biosynthetic process"/>
    <property type="evidence" value="ECO:0007669"/>
    <property type="project" value="UniProtKB-UniRule"/>
</dbReference>
<comment type="cofactor">
    <cofactor evidence="4 6">
        <name>pyridoxal 5'-phosphate</name>
        <dbReference type="ChEBI" id="CHEBI:597326"/>
    </cofactor>
</comment>
<feature type="binding site" evidence="4">
    <location>
        <position position="213"/>
    </location>
    <ligand>
        <name>pyridoxal 5'-phosphate</name>
        <dbReference type="ChEBI" id="CHEBI:597326"/>
    </ligand>
</feature>
<dbReference type="InterPro" id="IPR015421">
    <property type="entry name" value="PyrdxlP-dep_Trfase_major"/>
</dbReference>
<dbReference type="InterPro" id="IPR015422">
    <property type="entry name" value="PyrdxlP-dep_Trfase_small"/>
</dbReference>
<dbReference type="GO" id="GO:0030170">
    <property type="term" value="F:pyridoxal phosphate binding"/>
    <property type="evidence" value="ECO:0007669"/>
    <property type="project" value="UniProtKB-UniRule"/>
</dbReference>
<feature type="binding site" evidence="4">
    <location>
        <begin position="142"/>
        <end position="145"/>
    </location>
    <ligand>
        <name>pyridoxal 5'-phosphate</name>
        <dbReference type="ChEBI" id="CHEBI:597326"/>
    </ligand>
</feature>
<dbReference type="Proteomes" id="UP000019666">
    <property type="component" value="Unassembled WGS sequence"/>
</dbReference>
<proteinExistence type="inferred from homology"/>
<dbReference type="GO" id="GO:0009435">
    <property type="term" value="P:NAD+ biosynthetic process"/>
    <property type="evidence" value="ECO:0007669"/>
    <property type="project" value="UniProtKB-UniRule"/>
</dbReference>
<dbReference type="GO" id="GO:0019441">
    <property type="term" value="P:L-tryptophan catabolic process to kynurenine"/>
    <property type="evidence" value="ECO:0007669"/>
    <property type="project" value="TreeGrafter"/>
</dbReference>
<comment type="pathway">
    <text evidence="4 6">Cofactor biosynthesis; NAD(+) biosynthesis; quinolinate from L-kynurenine: step 2/3.</text>
</comment>
<comment type="similarity">
    <text evidence="4 6">Belongs to the kynureninase family.</text>
</comment>
<dbReference type="PIRSF" id="PIRSF038800">
    <property type="entry name" value="KYNU"/>
    <property type="match status" value="1"/>
</dbReference>
<evidence type="ECO:0000256" key="5">
    <source>
        <dbReference type="NCBIfam" id="TIGR01814"/>
    </source>
</evidence>
<comment type="catalytic activity">
    <reaction evidence="6">
        <text>3-hydroxy-L-kynurenine + H2O = 3-hydroxyanthranilate + L-alanine + H(+)</text>
        <dbReference type="Rhea" id="RHEA:25143"/>
        <dbReference type="ChEBI" id="CHEBI:15377"/>
        <dbReference type="ChEBI" id="CHEBI:15378"/>
        <dbReference type="ChEBI" id="CHEBI:36559"/>
        <dbReference type="ChEBI" id="CHEBI:57972"/>
        <dbReference type="ChEBI" id="CHEBI:58125"/>
        <dbReference type="EC" id="3.7.1.3"/>
    </reaction>
</comment>
<feature type="binding site" evidence="4">
    <location>
        <position position="184"/>
    </location>
    <ligand>
        <name>pyridoxal 5'-phosphate</name>
        <dbReference type="ChEBI" id="CHEBI:597326"/>
    </ligand>
</feature>
<dbReference type="GO" id="GO:0097053">
    <property type="term" value="P:L-kynurenine catabolic process"/>
    <property type="evidence" value="ECO:0007669"/>
    <property type="project" value="UniProtKB-UniRule"/>
</dbReference>
<dbReference type="InterPro" id="IPR015424">
    <property type="entry name" value="PyrdxlP-dep_Trfase"/>
</dbReference>
<sequence length="426" mass="45917">MVHGAFLARTRGAVHGRALGLEDGPGGYAMTDFAATKGLFDLPPGLVYLDGNSLGPLPKAAPARMERAMREEWGGMLIAGWNRAGWMQQPRALGDRIGRLIGAEPGHTVVGDTLSIKVFQALASCVALRPEQRVILSDTGNFPSDLYMAEGLVRMLGGRHELRLVEPEAVEAAITEEVAVTLITEVDYRTGRRHDMARLTAKAHQVGALAVWDLAHSAGALPVDVSGGAADFAVGCTYKYLNGGPGAPAFIYVAPRHAHEAPPALSGWLGHRAPFDFELSYAAGEGIDRMRVGTPPVLAMAALEAALDVWDGVDMGDLRRRSLELTDRFIAGVEAACPALELVTPREHERRGSQVSFRHPEGYAAMQALIARRVVGDFRAPDIMRFGFTPLYIGEAEVDRAVEIIAEVMDGRLYDDASYRTRAAVT</sequence>
<gene>
    <name evidence="4" type="primary">kynU</name>
    <name evidence="7" type="ORF">Rumeso_01250</name>
</gene>
<dbReference type="STRING" id="442562.Rumeso_01250"/>
<feature type="binding site" evidence="4">
    <location>
        <position position="216"/>
    </location>
    <ligand>
        <name>pyridoxal 5'-phosphate</name>
        <dbReference type="ChEBI" id="CHEBI:597326"/>
    </ligand>
</feature>
<dbReference type="NCBIfam" id="TIGR01814">
    <property type="entry name" value="kynureninase"/>
    <property type="match status" value="1"/>
</dbReference>
<dbReference type="AlphaFoldDB" id="A0A017HSM2"/>
<dbReference type="GO" id="GO:0005737">
    <property type="term" value="C:cytoplasm"/>
    <property type="evidence" value="ECO:0007669"/>
    <property type="project" value="UniProtKB-UniRule"/>
</dbReference>
<dbReference type="PANTHER" id="PTHR14084:SF0">
    <property type="entry name" value="KYNURENINASE"/>
    <property type="match status" value="1"/>
</dbReference>
<dbReference type="UniPathway" id="UPA00334">
    <property type="reaction ID" value="UER00455"/>
</dbReference>
<dbReference type="EC" id="3.7.1.3" evidence="4 5"/>
<evidence type="ECO:0000256" key="4">
    <source>
        <dbReference type="HAMAP-Rule" id="MF_01970"/>
    </source>
</evidence>